<feature type="transmembrane region" description="Helical" evidence="2">
    <location>
        <begin position="30"/>
        <end position="54"/>
    </location>
</feature>
<dbReference type="EMBL" id="JAMTCP010000015">
    <property type="protein sequence ID" value="MCP2259316.1"/>
    <property type="molecule type" value="Genomic_DNA"/>
</dbReference>
<gene>
    <name evidence="3" type="ORF">LX15_003017</name>
</gene>
<dbReference type="Proteomes" id="UP001205311">
    <property type="component" value="Unassembled WGS sequence"/>
</dbReference>
<evidence type="ECO:0000313" key="3">
    <source>
        <dbReference type="EMBL" id="MCP2259316.1"/>
    </source>
</evidence>
<dbReference type="PANTHER" id="PTHR40765:SF2">
    <property type="entry name" value="ESX-2 SECRETION SYSTEM ATPASE ECCB2"/>
    <property type="match status" value="1"/>
</dbReference>
<keyword evidence="4" id="KW-1185">Reference proteome</keyword>
<name>A0ABT1HUW5_STRSD</name>
<keyword evidence="2" id="KW-1133">Transmembrane helix</keyword>
<evidence type="ECO:0000313" key="4">
    <source>
        <dbReference type="Proteomes" id="UP001205311"/>
    </source>
</evidence>
<dbReference type="PANTHER" id="PTHR40765">
    <property type="entry name" value="ESX-2 SECRETION SYSTEM ATPASE ECCB2"/>
    <property type="match status" value="1"/>
</dbReference>
<organism evidence="3 4">
    <name type="scientific">Streptoalloteichus tenebrarius (strain ATCC 17920 / DSM 40477 / JCM 4838 / CBS 697.72 / NBRC 16177 / NCIMB 11028 / NRRL B-12390 / A12253. 1 / ISP 5477)</name>
    <name type="common">Streptomyces tenebrarius</name>
    <dbReference type="NCBI Taxonomy" id="1933"/>
    <lineage>
        <taxon>Bacteria</taxon>
        <taxon>Bacillati</taxon>
        <taxon>Actinomycetota</taxon>
        <taxon>Actinomycetes</taxon>
        <taxon>Pseudonocardiales</taxon>
        <taxon>Pseudonocardiaceae</taxon>
        <taxon>Streptoalloteichus</taxon>
    </lineage>
</organism>
<keyword evidence="2" id="KW-0472">Membrane</keyword>
<evidence type="ECO:0000256" key="1">
    <source>
        <dbReference type="SAM" id="MobiDB-lite"/>
    </source>
</evidence>
<comment type="caution">
    <text evidence="3">The sequence shown here is derived from an EMBL/GenBank/DDBJ whole genome shotgun (WGS) entry which is preliminary data.</text>
</comment>
<dbReference type="NCBIfam" id="TIGR03919">
    <property type="entry name" value="T7SS_EccB"/>
    <property type="match status" value="1"/>
</dbReference>
<proteinExistence type="predicted"/>
<dbReference type="Pfam" id="PF05108">
    <property type="entry name" value="T7SS_ESX1_EccB"/>
    <property type="match status" value="1"/>
</dbReference>
<dbReference type="InterPro" id="IPR044857">
    <property type="entry name" value="T7SS_EccB_R1"/>
</dbReference>
<dbReference type="Gene3D" id="3.30.2390.20">
    <property type="entry name" value="Type VII secretion system EccB, repeat 1 domain"/>
    <property type="match status" value="1"/>
</dbReference>
<sequence>MQAAQFLRRRLVSALVSADPNHPVSPVRRAVLGTALGLAALLLVSGVVGVVGLLRPGSAGNWRQGGQVIVEKETGARFVLGEDGALHPVLNYASARLLAGGDGKRTVTLSAKALADAPRGAALGIPDAPDSVPDSSRLLAGSWVSCTRRSRDQPHDAEPTSTVLLGHSVGGDQLAPGQGLVVGLGTGARFLVTEGRRHLLPDNRAITALGYASTTPLPVSSAWLNTVPVGRDLGVVAVAGSGSAGPTVGGVATRVGQVLVSTGADGTEVFYVVRREGLAVVTETEASLVLGSPSAAAAYGDAVPRPVPVTALDVPTIARPHSGDEGEYPPRRPTPTRVADDTTVCATDIETGRTKILVGAAVPGGDHAKPIRVTQPSPRTATEVYVPGGAGALVAEQPAPGVGVGGVHLLTDTGSRYPVPGEEAVKSLGYGGVTPKPVPSTLLALFPSGPALDPARARRAVSG</sequence>
<keyword evidence="2" id="KW-0812">Transmembrane</keyword>
<protein>
    <submittedName>
        <fullName evidence="3">Type VII secretion protein EccB</fullName>
    </submittedName>
</protein>
<reference evidence="3 4" key="1">
    <citation type="submission" date="2022-06" db="EMBL/GenBank/DDBJ databases">
        <title>Genomic Encyclopedia of Archaeal and Bacterial Type Strains, Phase II (KMG-II): from individual species to whole genera.</title>
        <authorList>
            <person name="Goeker M."/>
        </authorList>
    </citation>
    <scope>NUCLEOTIDE SEQUENCE [LARGE SCALE GENOMIC DNA]</scope>
    <source>
        <strain evidence="3 4">DSM 40477</strain>
    </source>
</reference>
<dbReference type="InterPro" id="IPR007795">
    <property type="entry name" value="T7SS_EccB"/>
</dbReference>
<feature type="region of interest" description="Disordered" evidence="1">
    <location>
        <begin position="317"/>
        <end position="338"/>
    </location>
</feature>
<evidence type="ECO:0000256" key="2">
    <source>
        <dbReference type="SAM" id="Phobius"/>
    </source>
</evidence>
<feature type="compositionally biased region" description="Basic and acidic residues" evidence="1">
    <location>
        <begin position="321"/>
        <end position="330"/>
    </location>
</feature>
<accession>A0ABT1HUW5</accession>